<keyword evidence="1" id="KW-0175">Coiled coil</keyword>
<dbReference type="InterPro" id="IPR005135">
    <property type="entry name" value="Endo/exonuclease/phosphatase"/>
</dbReference>
<dbReference type="PROSITE" id="PS50878">
    <property type="entry name" value="RT_POL"/>
    <property type="match status" value="1"/>
</dbReference>
<dbReference type="PANTHER" id="PTHR31635">
    <property type="entry name" value="REVERSE TRANSCRIPTASE DOMAIN-CONTAINING PROTEIN-RELATED"/>
    <property type="match status" value="1"/>
</dbReference>
<dbReference type="InterPro" id="IPR043502">
    <property type="entry name" value="DNA/RNA_pol_sf"/>
</dbReference>
<feature type="coiled-coil region" evidence="1">
    <location>
        <begin position="119"/>
        <end position="153"/>
    </location>
</feature>
<dbReference type="Gene3D" id="3.60.10.10">
    <property type="entry name" value="Endonuclease/exonuclease/phosphatase"/>
    <property type="match status" value="1"/>
</dbReference>
<feature type="compositionally biased region" description="Polar residues" evidence="2">
    <location>
        <begin position="11"/>
        <end position="23"/>
    </location>
</feature>
<evidence type="ECO:0000313" key="5">
    <source>
        <dbReference type="Proteomes" id="UP001501920"/>
    </source>
</evidence>
<dbReference type="AlphaFoldDB" id="A0AAR2M116"/>
<feature type="compositionally biased region" description="Basic and acidic residues" evidence="2">
    <location>
        <begin position="1"/>
        <end position="10"/>
    </location>
</feature>
<reference evidence="4 5" key="1">
    <citation type="submission" date="2020-10" db="EMBL/GenBank/DDBJ databases">
        <title>Pygocentrus nattereri (red-bellied piranha) genome, fPygNat1, primary haplotype.</title>
        <authorList>
            <person name="Myers G."/>
            <person name="Meyer A."/>
            <person name="Karagic N."/>
            <person name="Pippel M."/>
            <person name="Winkler S."/>
            <person name="Tracey A."/>
            <person name="Wood J."/>
            <person name="Formenti G."/>
            <person name="Howe K."/>
            <person name="Fedrigo O."/>
            <person name="Jarvis E.D."/>
        </authorList>
    </citation>
    <scope>NUCLEOTIDE SEQUENCE [LARGE SCALE GENOMIC DNA]</scope>
</reference>
<evidence type="ECO:0000313" key="4">
    <source>
        <dbReference type="Ensembl" id="ENSPNAP00000080602.1"/>
    </source>
</evidence>
<dbReference type="CDD" id="cd01650">
    <property type="entry name" value="RT_nLTR_like"/>
    <property type="match status" value="1"/>
</dbReference>
<keyword evidence="5" id="KW-1185">Reference proteome</keyword>
<dbReference type="PANTHER" id="PTHR31635:SF196">
    <property type="entry name" value="REVERSE TRANSCRIPTASE DOMAIN-CONTAINING PROTEIN-RELATED"/>
    <property type="match status" value="1"/>
</dbReference>
<dbReference type="Pfam" id="PF03372">
    <property type="entry name" value="Exo_endo_phos"/>
    <property type="match status" value="1"/>
</dbReference>
<dbReference type="InterPro" id="IPR036691">
    <property type="entry name" value="Endo/exonu/phosph_ase_sf"/>
</dbReference>
<sequence length="1116" mass="127229">MADKLRKFKYDSNTSKLAASTRSTRQRTPEEKDPQRKSSGMSEEVKAEILASIRGDISKIIREEIRGALSEDLDALKADIKAVRAEIASNASTTRAEITSMKTDIEDVKSGLSTWSDEVSTLQTTVTELQSELAKLRDKCEDMEGRMRRGNIRIAGIDERPNSASPNEVSKIIKEVLKMDRDVKVDRSHRTATSKKPRDSPRVIIAKLHNDGDAADILRRARDHAPLTYNGKRIAIFPDYTASFAKARATFTEARKALRGRGDVRISRSHKTMSTLTVISYNVKGLHSLIKRKKTLLQLSQSRCQVAFLQETHLSDDEHKNLRKSWADKVYYSSHCSGRKRGVAILIHRQINFTETLVHKDREGRLILVNGTIDGTAVSFINVYAPNEDIPGFVTSVFNTIAEHSSGLLIMGGDFNCVMSNLDRQPISQTPISRMGKMLKNLSTEAGLVDIWRSKFPKKRNFTFYSNRHASYSRIDYFFTAKAELHRIEDITILPITISDHAPVVIQWDIGLTTPFRQWRLNASLLNDKDFIALIKTEFKNYLDTNRTPETSPIMLWDCGKAYLRGSIISYATARKRQNAAKQQELEERIRVLEYKHKQGRSPNILNDLNTTRRELHALLSEKIEGNLCFVKQQYYENGNRASRLLAFRLKKQQSSNVVQKLNLGDKSIVKPRERAEMFAEFYKILYQDTDTCSDEASIANYLRNINVSELPDTVAKELDRPTEEGEIKQVISSLKNNKCPGPDGFINEFYKCFGDILTPPLLDAYRYALETKTMAPSWSYATIVVLHKEGKDPTNCGSYKPLSMLNGDVRILTTILARRLNYIITQIIHPDQTRFITGRHYGNNLGRLLNIISHQKEKKSNTTIISLDAQKAFDRVSWKYLIQTLKRFKFGPNFVDWIHTLYSSPQAAVRVNGFRSARFNLERGCRQGCPLSPLLFAVSIEPLAQLIRDDDGIRGILIGTEEHKISLYADDVLLYLTEPASSIPHLKGVIYIYGHFSVIPKSTFVELDKIISKFIWQNKRPQIKYKTIQRSKAEGGLNLPVLKYYFWAAQLKPLISWIQNDTHTRWLSIEQTMSPEPLKVLPFLDISIKGLSLWTRTTLNIWNKVRAAFKLPKAL</sequence>
<dbReference type="Ensembl" id="ENSPNAT00000083141.1">
    <property type="protein sequence ID" value="ENSPNAP00000080602.1"/>
    <property type="gene ID" value="ENSPNAG00000035734.1"/>
</dbReference>
<dbReference type="Gene3D" id="3.30.70.1820">
    <property type="entry name" value="L1 transposable element, RRM domain"/>
    <property type="match status" value="1"/>
</dbReference>
<feature type="domain" description="Reverse transcriptase" evidence="3">
    <location>
        <begin position="768"/>
        <end position="1072"/>
    </location>
</feature>
<dbReference type="SUPFAM" id="SSF56219">
    <property type="entry name" value="DNase I-like"/>
    <property type="match status" value="1"/>
</dbReference>
<evidence type="ECO:0000256" key="2">
    <source>
        <dbReference type="SAM" id="MobiDB-lite"/>
    </source>
</evidence>
<proteinExistence type="predicted"/>
<dbReference type="SUPFAM" id="SSF56672">
    <property type="entry name" value="DNA/RNA polymerases"/>
    <property type="match status" value="1"/>
</dbReference>
<evidence type="ECO:0000259" key="3">
    <source>
        <dbReference type="PROSITE" id="PS50878"/>
    </source>
</evidence>
<name>A0AAR2M116_PYGNA</name>
<feature type="region of interest" description="Disordered" evidence="2">
    <location>
        <begin position="1"/>
        <end position="44"/>
    </location>
</feature>
<organism evidence="4 5">
    <name type="scientific">Pygocentrus nattereri</name>
    <name type="common">Red-bellied piranha</name>
    <dbReference type="NCBI Taxonomy" id="42514"/>
    <lineage>
        <taxon>Eukaryota</taxon>
        <taxon>Metazoa</taxon>
        <taxon>Chordata</taxon>
        <taxon>Craniata</taxon>
        <taxon>Vertebrata</taxon>
        <taxon>Euteleostomi</taxon>
        <taxon>Actinopterygii</taxon>
        <taxon>Neopterygii</taxon>
        <taxon>Teleostei</taxon>
        <taxon>Ostariophysi</taxon>
        <taxon>Characiformes</taxon>
        <taxon>Characoidei</taxon>
        <taxon>Pygocentrus</taxon>
    </lineage>
</organism>
<dbReference type="InterPro" id="IPR000477">
    <property type="entry name" value="RT_dom"/>
</dbReference>
<dbReference type="GO" id="GO:0003824">
    <property type="term" value="F:catalytic activity"/>
    <property type="evidence" value="ECO:0007669"/>
    <property type="project" value="InterPro"/>
</dbReference>
<dbReference type="Gene3D" id="1.20.58.130">
    <property type="match status" value="1"/>
</dbReference>
<dbReference type="Pfam" id="PF00078">
    <property type="entry name" value="RVT_1"/>
    <property type="match status" value="1"/>
</dbReference>
<evidence type="ECO:0000256" key="1">
    <source>
        <dbReference type="SAM" id="Coils"/>
    </source>
</evidence>
<accession>A0AAR2M116</accession>
<dbReference type="CDD" id="cd09076">
    <property type="entry name" value="L1-EN"/>
    <property type="match status" value="1"/>
</dbReference>
<feature type="compositionally biased region" description="Basic and acidic residues" evidence="2">
    <location>
        <begin position="27"/>
        <end position="36"/>
    </location>
</feature>
<dbReference type="GeneTree" id="ENSGT00940000164735"/>
<reference evidence="4" key="3">
    <citation type="submission" date="2025-09" db="UniProtKB">
        <authorList>
            <consortium name="Ensembl"/>
        </authorList>
    </citation>
    <scope>IDENTIFICATION</scope>
</reference>
<protein>
    <recommendedName>
        <fullName evidence="3">Reverse transcriptase domain-containing protein</fullName>
    </recommendedName>
</protein>
<reference evidence="4" key="2">
    <citation type="submission" date="2025-08" db="UniProtKB">
        <authorList>
            <consortium name="Ensembl"/>
        </authorList>
    </citation>
    <scope>IDENTIFICATION</scope>
</reference>
<dbReference type="Proteomes" id="UP001501920">
    <property type="component" value="Chromosome 9"/>
</dbReference>